<dbReference type="RefSeq" id="XP_022290903.1">
    <property type="nucleotide sequence ID" value="XM_022435195.1"/>
</dbReference>
<evidence type="ECO:0000259" key="2">
    <source>
        <dbReference type="PROSITE" id="PS50888"/>
    </source>
</evidence>
<feature type="compositionally biased region" description="Basic and acidic residues" evidence="1">
    <location>
        <begin position="227"/>
        <end position="242"/>
    </location>
</feature>
<evidence type="ECO:0000313" key="4">
    <source>
        <dbReference type="RefSeq" id="XP_022290903.1"/>
    </source>
</evidence>
<evidence type="ECO:0000313" key="3">
    <source>
        <dbReference type="Proteomes" id="UP000694844"/>
    </source>
</evidence>
<dbReference type="PROSITE" id="PS50888">
    <property type="entry name" value="BHLH"/>
    <property type="match status" value="1"/>
</dbReference>
<dbReference type="SUPFAM" id="SSF47459">
    <property type="entry name" value="HLH, helix-loop-helix DNA-binding domain"/>
    <property type="match status" value="1"/>
</dbReference>
<dbReference type="GeneID" id="111102447"/>
<reference evidence="4" key="1">
    <citation type="submission" date="2025-08" db="UniProtKB">
        <authorList>
            <consortium name="RefSeq"/>
        </authorList>
    </citation>
    <scope>IDENTIFICATION</scope>
    <source>
        <tissue evidence="4">Whole sample</tissue>
    </source>
</reference>
<dbReference type="SMART" id="SM00353">
    <property type="entry name" value="HLH"/>
    <property type="match status" value="1"/>
</dbReference>
<gene>
    <name evidence="4" type="primary">LOC111102447</name>
</gene>
<feature type="region of interest" description="Disordered" evidence="1">
    <location>
        <begin position="218"/>
        <end position="247"/>
    </location>
</feature>
<dbReference type="Proteomes" id="UP000694844">
    <property type="component" value="Chromosome 7"/>
</dbReference>
<dbReference type="InterPro" id="IPR036638">
    <property type="entry name" value="HLH_DNA-bd_sf"/>
</dbReference>
<dbReference type="AlphaFoldDB" id="A0A8B8AJZ8"/>
<evidence type="ECO:0000256" key="1">
    <source>
        <dbReference type="SAM" id="MobiDB-lite"/>
    </source>
</evidence>
<dbReference type="GO" id="GO:0061564">
    <property type="term" value="P:axon development"/>
    <property type="evidence" value="ECO:0007669"/>
    <property type="project" value="TreeGrafter"/>
</dbReference>
<keyword evidence="3" id="KW-1185">Reference proteome</keyword>
<protein>
    <submittedName>
        <fullName evidence="4">Uncharacterized protein LOC111102447</fullName>
    </submittedName>
</protein>
<dbReference type="Gene3D" id="4.10.280.10">
    <property type="entry name" value="Helix-loop-helix DNA-binding domain"/>
    <property type="match status" value="1"/>
</dbReference>
<dbReference type="GO" id="GO:0005634">
    <property type="term" value="C:nucleus"/>
    <property type="evidence" value="ECO:0007669"/>
    <property type="project" value="TreeGrafter"/>
</dbReference>
<name>A0A8B8AJZ8_CRAVI</name>
<dbReference type="GO" id="GO:0045944">
    <property type="term" value="P:positive regulation of transcription by RNA polymerase II"/>
    <property type="evidence" value="ECO:0007669"/>
    <property type="project" value="TreeGrafter"/>
</dbReference>
<dbReference type="PANTHER" id="PTHR19290:SF164">
    <property type="entry name" value="BHLH DOMAIN-CONTAINING PROTEIN"/>
    <property type="match status" value="1"/>
</dbReference>
<dbReference type="InterPro" id="IPR011598">
    <property type="entry name" value="bHLH_dom"/>
</dbReference>
<dbReference type="PANTHER" id="PTHR19290">
    <property type="entry name" value="BASIC HELIX-LOOP-HELIX PROTEIN NEUROGENIN-RELATED"/>
    <property type="match status" value="1"/>
</dbReference>
<dbReference type="InterPro" id="IPR050359">
    <property type="entry name" value="bHLH_transcription_factors"/>
</dbReference>
<dbReference type="GO" id="GO:0000981">
    <property type="term" value="F:DNA-binding transcription factor activity, RNA polymerase II-specific"/>
    <property type="evidence" value="ECO:0007669"/>
    <property type="project" value="TreeGrafter"/>
</dbReference>
<dbReference type="Pfam" id="PF00010">
    <property type="entry name" value="HLH"/>
    <property type="match status" value="1"/>
</dbReference>
<accession>A0A8B8AJZ8</accession>
<dbReference type="GO" id="GO:0070888">
    <property type="term" value="F:E-box binding"/>
    <property type="evidence" value="ECO:0007669"/>
    <property type="project" value="TreeGrafter"/>
</dbReference>
<sequence>MSASDSMTNLIKIEESDDSGVYDVNSSCDLTTSLNSSESRSRVPNDIRLRINSRERQRMHELNDALDALRRVLPNPHGSSLKKLSKLSTLVHAREHILSLSRSIEEMKRLAYSLSKRETNDKVFDSVERSPNCLNRPSAFVPVSSRYAPYTSTPIKSQELGELRVPFSEISSPNMKFNDTRLNVSAMDVSFKENISGPFRTGSTSTFFSLTSGDRSDFHHQTAPRAPFREVPEFLTPTKKENSSPAKPVLKFSVESLLGLSNNRDTSQTDNVDISC</sequence>
<dbReference type="OrthoDB" id="6194901at2759"/>
<organism evidence="3 4">
    <name type="scientific">Crassostrea virginica</name>
    <name type="common">Eastern oyster</name>
    <dbReference type="NCBI Taxonomy" id="6565"/>
    <lineage>
        <taxon>Eukaryota</taxon>
        <taxon>Metazoa</taxon>
        <taxon>Spiralia</taxon>
        <taxon>Lophotrochozoa</taxon>
        <taxon>Mollusca</taxon>
        <taxon>Bivalvia</taxon>
        <taxon>Autobranchia</taxon>
        <taxon>Pteriomorphia</taxon>
        <taxon>Ostreida</taxon>
        <taxon>Ostreoidea</taxon>
        <taxon>Ostreidae</taxon>
        <taxon>Crassostrea</taxon>
    </lineage>
</organism>
<feature type="domain" description="BHLH" evidence="2">
    <location>
        <begin position="46"/>
        <end position="100"/>
    </location>
</feature>
<dbReference type="KEGG" id="cvn:111102447"/>
<proteinExistence type="predicted"/>
<dbReference type="GO" id="GO:0007423">
    <property type="term" value="P:sensory organ development"/>
    <property type="evidence" value="ECO:0007669"/>
    <property type="project" value="TreeGrafter"/>
</dbReference>
<dbReference type="GO" id="GO:0046983">
    <property type="term" value="F:protein dimerization activity"/>
    <property type="evidence" value="ECO:0007669"/>
    <property type="project" value="InterPro"/>
</dbReference>